<evidence type="ECO:0000256" key="2">
    <source>
        <dbReference type="ARBA" id="ARBA00022801"/>
    </source>
</evidence>
<evidence type="ECO:0000313" key="11">
    <source>
        <dbReference type="Proteomes" id="UP000250235"/>
    </source>
</evidence>
<feature type="compositionally biased region" description="Basic and acidic residues" evidence="6">
    <location>
        <begin position="2238"/>
        <end position="2248"/>
    </location>
</feature>
<evidence type="ECO:0000256" key="3">
    <source>
        <dbReference type="ARBA" id="ARBA00022806"/>
    </source>
</evidence>
<dbReference type="CDD" id="cd18042">
    <property type="entry name" value="DEXXQc_SETX"/>
    <property type="match status" value="1"/>
</dbReference>
<keyword evidence="11" id="KW-1185">Reference proteome</keyword>
<dbReference type="InterPro" id="IPR056474">
    <property type="entry name" value="SEN1_barrel"/>
</dbReference>
<dbReference type="Gene3D" id="3.40.50.300">
    <property type="entry name" value="P-loop containing nucleotide triphosphate hydrolases"/>
    <property type="match status" value="2"/>
</dbReference>
<keyword evidence="1" id="KW-0547">Nucleotide-binding</keyword>
<feature type="region of interest" description="Disordered" evidence="6">
    <location>
        <begin position="1"/>
        <end position="31"/>
    </location>
</feature>
<evidence type="ECO:0000259" key="8">
    <source>
        <dbReference type="Pfam" id="PF13087"/>
    </source>
</evidence>
<gene>
    <name evidence="10" type="ORF">F511_04575</name>
</gene>
<feature type="compositionally biased region" description="Basic and acidic residues" evidence="6">
    <location>
        <begin position="981"/>
        <end position="996"/>
    </location>
</feature>
<dbReference type="FunFam" id="3.40.50.300:FF:000326">
    <property type="entry name" value="P-loop containing nucleoside triphosphate hydrolase"/>
    <property type="match status" value="1"/>
</dbReference>
<dbReference type="GO" id="GO:0005524">
    <property type="term" value="F:ATP binding"/>
    <property type="evidence" value="ECO:0007669"/>
    <property type="project" value="UniProtKB-KW"/>
</dbReference>
<dbReference type="Pfam" id="PF13087">
    <property type="entry name" value="AAA_12"/>
    <property type="match status" value="1"/>
</dbReference>
<dbReference type="PANTHER" id="PTHR10887">
    <property type="entry name" value="DNA2/NAM7 HELICASE FAMILY"/>
    <property type="match status" value="1"/>
</dbReference>
<feature type="region of interest" description="Disordered" evidence="6">
    <location>
        <begin position="2158"/>
        <end position="2250"/>
    </location>
</feature>
<proteinExistence type="predicted"/>
<evidence type="ECO:0000256" key="1">
    <source>
        <dbReference type="ARBA" id="ARBA00022741"/>
    </source>
</evidence>
<dbReference type="OrthoDB" id="6513042at2759"/>
<dbReference type="EMBL" id="KV010626">
    <property type="protein sequence ID" value="KZV27524.1"/>
    <property type="molecule type" value="Genomic_DNA"/>
</dbReference>
<feature type="domain" description="DNA2/NAM7 helicase helicase" evidence="7">
    <location>
        <begin position="1439"/>
        <end position="1807"/>
    </location>
</feature>
<accession>A0A2Z7B193</accession>
<name>A0A2Z7B193_9LAMI</name>
<feature type="compositionally biased region" description="Basic and acidic residues" evidence="6">
    <location>
        <begin position="2113"/>
        <end position="2130"/>
    </location>
</feature>
<dbReference type="InterPro" id="IPR027417">
    <property type="entry name" value="P-loop_NTPase"/>
</dbReference>
<dbReference type="GO" id="GO:0004386">
    <property type="term" value="F:helicase activity"/>
    <property type="evidence" value="ECO:0007669"/>
    <property type="project" value="UniProtKB-KW"/>
</dbReference>
<dbReference type="Proteomes" id="UP000250235">
    <property type="component" value="Unassembled WGS sequence"/>
</dbReference>
<keyword evidence="4" id="KW-0067">ATP-binding</keyword>
<evidence type="ECO:0000256" key="4">
    <source>
        <dbReference type="ARBA" id="ARBA00022840"/>
    </source>
</evidence>
<feature type="region of interest" description="Disordered" evidence="6">
    <location>
        <begin position="2276"/>
        <end position="2311"/>
    </location>
</feature>
<dbReference type="InterPro" id="IPR041677">
    <property type="entry name" value="DNA2/NAM7_AAA_11"/>
</dbReference>
<feature type="compositionally biased region" description="Basic and acidic residues" evidence="6">
    <location>
        <begin position="2174"/>
        <end position="2188"/>
    </location>
</feature>
<keyword evidence="5" id="KW-0175">Coiled coil</keyword>
<dbReference type="PANTHER" id="PTHR10887:SF495">
    <property type="entry name" value="HELICASE SENATAXIN ISOFORM X1-RELATED"/>
    <property type="match status" value="1"/>
</dbReference>
<dbReference type="GO" id="GO:0016787">
    <property type="term" value="F:hydrolase activity"/>
    <property type="evidence" value="ECO:0007669"/>
    <property type="project" value="UniProtKB-KW"/>
</dbReference>
<feature type="region of interest" description="Disordered" evidence="6">
    <location>
        <begin position="2089"/>
        <end position="2130"/>
    </location>
</feature>
<feature type="compositionally biased region" description="Basic and acidic residues" evidence="6">
    <location>
        <begin position="1"/>
        <end position="17"/>
    </location>
</feature>
<protein>
    <submittedName>
        <fullName evidence="10">Uncharacterized protein</fullName>
    </submittedName>
</protein>
<dbReference type="Pfam" id="PF23576">
    <property type="entry name" value="SEN1_barrel"/>
    <property type="match status" value="1"/>
</dbReference>
<feature type="compositionally biased region" description="Low complexity" evidence="6">
    <location>
        <begin position="1070"/>
        <end position="1084"/>
    </location>
</feature>
<sequence length="2311" mass="259452">MATKEANRKQLSERWSDIEQQDEEDAPSSTHPIRRRRLRQLKEQWFSDAFGFLIHLPKENHVWCGYWDLMGPLLETFFNYFKDERSGSPLKLLWGRITEEMKCCTLCIHQHHQAQEMYGTEYEKSCVNPLLDVLRILDEERVTQHLKGLNARIVRGEYDPGNDYGEVVSILFEVLMYPILLDDQSLSTEFQIFIEAIDDSHELKLDGNQQYPGVYALLFLKSRRVRSIGLRLAGRMGKLRKSTDLDPLQHLLKKCIYILETENAESSIEMSRPRVQLDRITVWLGMKALIGFLEPAAFEEGILDRYPIFLSIVLNNISDDSLECSHAINCMRLLFEKLGCKLWLRATLSPSVMRNTLLDGEHEKQRRHFLYFLLHQVPVSSNFSILMKKKASQIAVLIVLRGYSMDPPSSPAECAHMWGPSIVSSLKDLSLHSSLRQPAIDLIQAVVVSDASAFLSLIMNGQFHSGDTLVVRNYCEDDGEEGVLSALDINEGDAGCWKEFTLQHKIISQVDGSWMCAPMLWFDVLAEIDPSFLPLSFSKAIFLALSRFSLIEPENSTVMTLSLKNWLANCASEISYLFGWKLPSGCDDGGDGTESKNSIRISTMCIPLLRTFKRLMIHYTVRMEQGQVRKQWTWEPMMSDSLILLLIDPNDSARQVARLILEQVSDLRGLTSGLQFLCSTSLSLSALLLGLRHALKLVQLDIVLLNFHTLHHLFFILSKLLKEGISSVQTSSQKLSAVSDVSKLSMQGGFLKQSFLDSSTTDCDEYPPILGPTLWKKFTCLLSQAAWPAILKCLDGGKTFIDHTASQMTCIRLLEIIPVVFERLPRNYWTTVETLDNLKWLHDLVDWGKSSLAVLVRYWKQTLASLLGLIKASCSSKSASIINDVEKLISYEKISTDEVSKEVAFLSVALLDDCCSMKGTGLKSAYSISEDSLNRRIYSVEDSENLIFDDAKASVLDSEALIKQARGHTIILSDDEELEISETHRKSSESRTHDDFVGSSASGRVQCSDLKEHSFSNHDCPMGSPKTYHHPSSHTINVSTETMSLEPMGGRQLPASPAKLEPSDSKTKGNKISNSSLPKNNLNLKNSSDAFTNSKQFDSDTSKICSNDKGFSDLSSSASKVQKGSKNCLKTSEEVIKQVVCDTDDDTWQFSFFNPSKRQQTLTTKSSTSGPKRQVIQLAFPMENKSGFKRPGVEVKRFNLPRLDDWYRPILRSDFFVDVGLTSGSDADCKNNSILKKIPVCFQSPDEYVDIFRPLVLEELKAQVQNSFQEMSSVEEMRCGSLSVLSVERIDDFHVVRFVHDETDSTGSKTLLENDLILLTKQPLQTSPGDVHAIGKVERRDKESKRRLNIIAIRLYMQGCPRLNKARKLLTERSKWCVSRIMNITPQLREFQALSSIREIPLFPVILNPVNQPCCQYESRTGNFSKLSQPMQEIIKSSYNGSQLKAISVAIGPFDKDFELSLIQGPPGTGKTRTIVAIISGLLAFSQVKDAKRLRNYDNVCLSSSSTNQRISQSAAIARSWQDAALARQLNEEAEKKKKIMRNCSRGRILICAQSNAAVDELVARISCEGLYGHDGLMYKPYLVRVGNAKTVHPNSLPFFLDTLIENRLKEEKGNKIDEKQSGTTTDSLLITRANLEKLVDKIRYYEAKRASLQEGHPDSKNQVEGGYPDTVELPEAELKEKLRKLYEKKKTLYADLANIQARERKASDEIRTLRQKFRAAILKEAEIVVTTLSGSGGDLYGVCSESISGQNFNSSHESSLFDAVVIDEAAQALEPATLIPLQLLKSRGTKCIMVGDPKQLPATVISTVANKYLFQCSMFERLQRAGHPVIMLTQQYRMHPEICRFPSSHFYEGKLLNGEQMFGKAASFHETSCLGPYMLFDIIDGRETRGKSAAALSIYNECESDAAVEVLRYFKKRYPSEFLTRKIGVITPYKCQLSLLRSRFSSAFGSSVTAEIEFNTVDGFQGREVDILLLSTVRAGGSSSETTRIGSSNLGFVADVRRMNVALTRAKLSLWIFGNARTLQTNPSWAALVEDATQRNLIVLGRKPYSSMFRSTLETRSKSNLTSISGQLEQVERSKAVSGCMNSKKIVKHSAERKRKYDDTVSDNTRATGEDVSHASKDAAKNKKNRVIDETNVPLEKVAAAVAVKDRGNEVLKDANSIEEENQEMTGKTSDKQINEAKARDSNNVRSRFTNSGKAISRSQKQRQSASDGMREETIRHDKRKQKVKAGTLHSEISFKEQDEKGASDQVELLTDSLTKRKQQRAAVDALLSSALVSSKKSDPMRKEHSKRTTSTSKYNPIRPPKTKEG</sequence>
<dbReference type="InterPro" id="IPR047187">
    <property type="entry name" value="SF1_C_Upf1"/>
</dbReference>
<organism evidence="10 11">
    <name type="scientific">Dorcoceras hygrometricum</name>
    <dbReference type="NCBI Taxonomy" id="472368"/>
    <lineage>
        <taxon>Eukaryota</taxon>
        <taxon>Viridiplantae</taxon>
        <taxon>Streptophyta</taxon>
        <taxon>Embryophyta</taxon>
        <taxon>Tracheophyta</taxon>
        <taxon>Spermatophyta</taxon>
        <taxon>Magnoliopsida</taxon>
        <taxon>eudicotyledons</taxon>
        <taxon>Gunneridae</taxon>
        <taxon>Pentapetalae</taxon>
        <taxon>asterids</taxon>
        <taxon>lamiids</taxon>
        <taxon>Lamiales</taxon>
        <taxon>Gesneriaceae</taxon>
        <taxon>Didymocarpoideae</taxon>
        <taxon>Trichosporeae</taxon>
        <taxon>Loxocarpinae</taxon>
        <taxon>Dorcoceras</taxon>
    </lineage>
</organism>
<feature type="domain" description="Helicase SEN1 beta-barrel" evidence="9">
    <location>
        <begin position="1276"/>
        <end position="1381"/>
    </location>
</feature>
<evidence type="ECO:0000259" key="9">
    <source>
        <dbReference type="Pfam" id="PF23576"/>
    </source>
</evidence>
<dbReference type="GO" id="GO:0005694">
    <property type="term" value="C:chromosome"/>
    <property type="evidence" value="ECO:0007669"/>
    <property type="project" value="UniProtKB-ARBA"/>
</dbReference>
<dbReference type="InterPro" id="IPR045055">
    <property type="entry name" value="DNA2/NAM7-like"/>
</dbReference>
<feature type="domain" description="DNA2/NAM7 helicase-like C-terminal" evidence="8">
    <location>
        <begin position="1816"/>
        <end position="2021"/>
    </location>
</feature>
<evidence type="ECO:0000259" key="7">
    <source>
        <dbReference type="Pfam" id="PF13086"/>
    </source>
</evidence>
<evidence type="ECO:0000256" key="5">
    <source>
        <dbReference type="SAM" id="Coils"/>
    </source>
</evidence>
<keyword evidence="3" id="KW-0347">Helicase</keyword>
<feature type="region of interest" description="Disordered" evidence="6">
    <location>
        <begin position="981"/>
        <end position="1001"/>
    </location>
</feature>
<dbReference type="InterPro" id="IPR041679">
    <property type="entry name" value="DNA2/NAM7-like_C"/>
</dbReference>
<evidence type="ECO:0000313" key="10">
    <source>
        <dbReference type="EMBL" id="KZV27524.1"/>
    </source>
</evidence>
<feature type="region of interest" description="Disordered" evidence="6">
    <location>
        <begin position="1043"/>
        <end position="1084"/>
    </location>
</feature>
<dbReference type="Pfam" id="PF13086">
    <property type="entry name" value="AAA_11"/>
    <property type="match status" value="1"/>
</dbReference>
<keyword evidence="2" id="KW-0378">Hydrolase</keyword>
<reference evidence="10 11" key="1">
    <citation type="journal article" date="2015" name="Proc. Natl. Acad. Sci. U.S.A.">
        <title>The resurrection genome of Boea hygrometrica: A blueprint for survival of dehydration.</title>
        <authorList>
            <person name="Xiao L."/>
            <person name="Yang G."/>
            <person name="Zhang L."/>
            <person name="Yang X."/>
            <person name="Zhao S."/>
            <person name="Ji Z."/>
            <person name="Zhou Q."/>
            <person name="Hu M."/>
            <person name="Wang Y."/>
            <person name="Chen M."/>
            <person name="Xu Y."/>
            <person name="Jin H."/>
            <person name="Xiao X."/>
            <person name="Hu G."/>
            <person name="Bao F."/>
            <person name="Hu Y."/>
            <person name="Wan P."/>
            <person name="Li L."/>
            <person name="Deng X."/>
            <person name="Kuang T."/>
            <person name="Xiang C."/>
            <person name="Zhu J.K."/>
            <person name="Oliver M.J."/>
            <person name="He Y."/>
        </authorList>
    </citation>
    <scope>NUCLEOTIDE SEQUENCE [LARGE SCALE GENOMIC DNA]</scope>
    <source>
        <strain evidence="11">cv. XS01</strain>
    </source>
</reference>
<evidence type="ECO:0000256" key="6">
    <source>
        <dbReference type="SAM" id="MobiDB-lite"/>
    </source>
</evidence>
<dbReference type="CDD" id="cd18808">
    <property type="entry name" value="SF1_C_Upf1"/>
    <property type="match status" value="1"/>
</dbReference>
<feature type="compositionally biased region" description="Basic residues" evidence="6">
    <location>
        <begin position="2090"/>
        <end position="2099"/>
    </location>
</feature>
<feature type="compositionally biased region" description="Polar residues" evidence="6">
    <location>
        <begin position="2189"/>
        <end position="2212"/>
    </location>
</feature>
<dbReference type="SUPFAM" id="SSF52540">
    <property type="entry name" value="P-loop containing nucleoside triphosphate hydrolases"/>
    <property type="match status" value="1"/>
</dbReference>
<feature type="coiled-coil region" evidence="5">
    <location>
        <begin position="1676"/>
        <end position="1717"/>
    </location>
</feature>